<keyword evidence="7 10" id="KW-0067">ATP-binding</keyword>
<dbReference type="OrthoDB" id="248923at2759"/>
<feature type="region of interest" description="Disordered" evidence="11">
    <location>
        <begin position="1"/>
        <end position="27"/>
    </location>
</feature>
<evidence type="ECO:0000256" key="2">
    <source>
        <dbReference type="ARBA" id="ARBA00012513"/>
    </source>
</evidence>
<evidence type="ECO:0000313" key="15">
    <source>
        <dbReference type="RefSeq" id="XP_033535621.1"/>
    </source>
</evidence>
<dbReference type="GO" id="GO:0004674">
    <property type="term" value="F:protein serine/threonine kinase activity"/>
    <property type="evidence" value="ECO:0007669"/>
    <property type="project" value="UniProtKB-KW"/>
</dbReference>
<evidence type="ECO:0000256" key="9">
    <source>
        <dbReference type="ARBA" id="ARBA00048679"/>
    </source>
</evidence>
<dbReference type="InterPro" id="IPR050629">
    <property type="entry name" value="STE20/SPS1-PAK"/>
</dbReference>
<dbReference type="GeneID" id="54421747"/>
<evidence type="ECO:0000256" key="1">
    <source>
        <dbReference type="ARBA" id="ARBA00008874"/>
    </source>
</evidence>
<feature type="compositionally biased region" description="Polar residues" evidence="11">
    <location>
        <begin position="643"/>
        <end position="654"/>
    </location>
</feature>
<evidence type="ECO:0000313" key="13">
    <source>
        <dbReference type="EMBL" id="KAF1813990.1"/>
    </source>
</evidence>
<feature type="binding site" evidence="10">
    <location>
        <position position="61"/>
    </location>
    <ligand>
        <name>ATP</name>
        <dbReference type="ChEBI" id="CHEBI:30616"/>
    </ligand>
</feature>
<dbReference type="Gene3D" id="1.10.510.10">
    <property type="entry name" value="Transferase(Phosphotransferase) domain 1"/>
    <property type="match status" value="1"/>
</dbReference>
<comment type="catalytic activity">
    <reaction evidence="9">
        <text>L-seryl-[protein] + ATP = O-phospho-L-seryl-[protein] + ADP + H(+)</text>
        <dbReference type="Rhea" id="RHEA:17989"/>
        <dbReference type="Rhea" id="RHEA-COMP:9863"/>
        <dbReference type="Rhea" id="RHEA-COMP:11604"/>
        <dbReference type="ChEBI" id="CHEBI:15378"/>
        <dbReference type="ChEBI" id="CHEBI:29999"/>
        <dbReference type="ChEBI" id="CHEBI:30616"/>
        <dbReference type="ChEBI" id="CHEBI:83421"/>
        <dbReference type="ChEBI" id="CHEBI:456216"/>
        <dbReference type="EC" id="2.7.11.1"/>
    </reaction>
</comment>
<evidence type="ECO:0000256" key="4">
    <source>
        <dbReference type="ARBA" id="ARBA00022679"/>
    </source>
</evidence>
<evidence type="ECO:0000256" key="8">
    <source>
        <dbReference type="ARBA" id="ARBA00047899"/>
    </source>
</evidence>
<organism evidence="13">
    <name type="scientific">Eremomyces bilateralis CBS 781.70</name>
    <dbReference type="NCBI Taxonomy" id="1392243"/>
    <lineage>
        <taxon>Eukaryota</taxon>
        <taxon>Fungi</taxon>
        <taxon>Dikarya</taxon>
        <taxon>Ascomycota</taxon>
        <taxon>Pezizomycotina</taxon>
        <taxon>Dothideomycetes</taxon>
        <taxon>Dothideomycetes incertae sedis</taxon>
        <taxon>Eremomycetales</taxon>
        <taxon>Eremomycetaceae</taxon>
        <taxon>Eremomyces</taxon>
    </lineage>
</organism>
<evidence type="ECO:0000256" key="5">
    <source>
        <dbReference type="ARBA" id="ARBA00022741"/>
    </source>
</evidence>
<keyword evidence="5 10" id="KW-0547">Nucleotide-binding</keyword>
<evidence type="ECO:0000256" key="10">
    <source>
        <dbReference type="PROSITE-ProRule" id="PRU10141"/>
    </source>
</evidence>
<dbReference type="RefSeq" id="XP_033535621.1">
    <property type="nucleotide sequence ID" value="XM_033681177.1"/>
</dbReference>
<keyword evidence="3" id="KW-0723">Serine/threonine-protein kinase</keyword>
<comment type="catalytic activity">
    <reaction evidence="8">
        <text>L-threonyl-[protein] + ATP = O-phospho-L-threonyl-[protein] + ADP + H(+)</text>
        <dbReference type="Rhea" id="RHEA:46608"/>
        <dbReference type="Rhea" id="RHEA-COMP:11060"/>
        <dbReference type="Rhea" id="RHEA-COMP:11605"/>
        <dbReference type="ChEBI" id="CHEBI:15378"/>
        <dbReference type="ChEBI" id="CHEBI:30013"/>
        <dbReference type="ChEBI" id="CHEBI:30616"/>
        <dbReference type="ChEBI" id="CHEBI:61977"/>
        <dbReference type="ChEBI" id="CHEBI:456216"/>
        <dbReference type="EC" id="2.7.11.1"/>
    </reaction>
</comment>
<evidence type="ECO:0000256" key="7">
    <source>
        <dbReference type="ARBA" id="ARBA00022840"/>
    </source>
</evidence>
<evidence type="ECO:0000313" key="14">
    <source>
        <dbReference type="Proteomes" id="UP000504638"/>
    </source>
</evidence>
<keyword evidence="4" id="KW-0808">Transferase</keyword>
<dbReference type="PANTHER" id="PTHR48012:SF10">
    <property type="entry name" value="FI20177P1"/>
    <property type="match status" value="1"/>
</dbReference>
<feature type="region of interest" description="Disordered" evidence="11">
    <location>
        <begin position="639"/>
        <end position="671"/>
    </location>
</feature>
<evidence type="ECO:0000256" key="3">
    <source>
        <dbReference type="ARBA" id="ARBA00022527"/>
    </source>
</evidence>
<dbReference type="InterPro" id="IPR011009">
    <property type="entry name" value="Kinase-like_dom_sf"/>
</dbReference>
<dbReference type="EMBL" id="ML975154">
    <property type="protein sequence ID" value="KAF1813990.1"/>
    <property type="molecule type" value="Genomic_DNA"/>
</dbReference>
<accession>A0A6G1G7X3</accession>
<protein>
    <recommendedName>
        <fullName evidence="2">non-specific serine/threonine protein kinase</fullName>
        <ecNumber evidence="2">2.7.11.1</ecNumber>
    </recommendedName>
</protein>
<evidence type="ECO:0000256" key="11">
    <source>
        <dbReference type="SAM" id="MobiDB-lite"/>
    </source>
</evidence>
<dbReference type="InterPro" id="IPR008271">
    <property type="entry name" value="Ser/Thr_kinase_AS"/>
</dbReference>
<dbReference type="InterPro" id="IPR017441">
    <property type="entry name" value="Protein_kinase_ATP_BS"/>
</dbReference>
<feature type="domain" description="Protein kinase" evidence="12">
    <location>
        <begin position="32"/>
        <end position="307"/>
    </location>
</feature>
<reference evidence="13 15" key="1">
    <citation type="submission" date="2020-01" db="EMBL/GenBank/DDBJ databases">
        <authorList>
            <consortium name="DOE Joint Genome Institute"/>
            <person name="Haridas S."/>
            <person name="Albert R."/>
            <person name="Binder M."/>
            <person name="Bloem J."/>
            <person name="Labutti K."/>
            <person name="Salamov A."/>
            <person name="Andreopoulos B."/>
            <person name="Baker S.E."/>
            <person name="Barry K."/>
            <person name="Bills G."/>
            <person name="Bluhm B.H."/>
            <person name="Cannon C."/>
            <person name="Castanera R."/>
            <person name="Culley D.E."/>
            <person name="Daum C."/>
            <person name="Ezra D."/>
            <person name="Gonzalez J.B."/>
            <person name="Henrissat B."/>
            <person name="Kuo A."/>
            <person name="Liang C."/>
            <person name="Lipzen A."/>
            <person name="Lutzoni F."/>
            <person name="Magnuson J."/>
            <person name="Mondo S."/>
            <person name="Nolan M."/>
            <person name="Ohm R."/>
            <person name="Pangilinan J."/>
            <person name="Park H.-J."/>
            <person name="Ramirez L."/>
            <person name="Alfaro M."/>
            <person name="Sun H."/>
            <person name="Tritt A."/>
            <person name="Yoshinaga Y."/>
            <person name="Zwiers L.-H."/>
            <person name="Turgeon B.G."/>
            <person name="Goodwin S.B."/>
            <person name="Spatafora J.W."/>
            <person name="Crous P.W."/>
            <person name="Grigoriev I.V."/>
        </authorList>
    </citation>
    <scope>NUCLEOTIDE SEQUENCE</scope>
    <source>
        <strain evidence="13 15">CBS 781.70</strain>
    </source>
</reference>
<reference evidence="15" key="3">
    <citation type="submission" date="2025-04" db="UniProtKB">
        <authorList>
            <consortium name="RefSeq"/>
        </authorList>
    </citation>
    <scope>IDENTIFICATION</scope>
    <source>
        <strain evidence="15">CBS 781.70</strain>
    </source>
</reference>
<dbReference type="Pfam" id="PF00069">
    <property type="entry name" value="Pkinase"/>
    <property type="match status" value="1"/>
</dbReference>
<feature type="region of interest" description="Disordered" evidence="11">
    <location>
        <begin position="553"/>
        <end position="588"/>
    </location>
</feature>
<dbReference type="PANTHER" id="PTHR48012">
    <property type="entry name" value="STERILE20-LIKE KINASE, ISOFORM B-RELATED"/>
    <property type="match status" value="1"/>
</dbReference>
<dbReference type="SMART" id="SM00220">
    <property type="entry name" value="S_TKc"/>
    <property type="match status" value="1"/>
</dbReference>
<dbReference type="PROSITE" id="PS00108">
    <property type="entry name" value="PROTEIN_KINASE_ST"/>
    <property type="match status" value="1"/>
</dbReference>
<reference evidence="15" key="2">
    <citation type="submission" date="2020-04" db="EMBL/GenBank/DDBJ databases">
        <authorList>
            <consortium name="NCBI Genome Project"/>
        </authorList>
    </citation>
    <scope>NUCLEOTIDE SEQUENCE</scope>
    <source>
        <strain evidence="15">CBS 781.70</strain>
    </source>
</reference>
<comment type="similarity">
    <text evidence="1">Belongs to the protein kinase superfamily. STE Ser/Thr protein kinase family. STE20 subfamily.</text>
</comment>
<sequence>MNGSRAKQDAAKDMEAAVRERADRKGVEPPPYEFLELIGKGSFGRVYKSMNQNTKEVVAVKVVEIDRADYAAHMMDKDSTIKDTMHEIDVLTRLKETGAENINLIKDAFEFHTQFWIVTEYCPGGSVHTLMKACYIPGLDETYIIPVARELAKALKSIHAAGIVHRDIKCSNVFITEDGRLQLGDFGIAGVLETSTSKRTTVLGTPNWMPPEMVEHLFSDSEEAPTVHYGTEVDCWSFGCVIYEMASGYAPYLRVHPMDLHKHIRSTPLTLEKGKFSPGLQDFITFCLQENPTERPTAQKILDHPYLAGSEETHPVGSLQDLLGQYFMWEQSGGHRASLFTPNGAAGPEDFTQQEPDEDEWNFSLTTDFQKRVSVAYGDEGPFDLSSAEVATPRVATKPLTGRDKRLREARIQRGGQLQNMFNPPGMTQKGEMGRSRMGANPVYGSMDDMRRISDLPLRNISSERAADRTTMIDLDAAEVTGAVPSIDLDVPTLRANRFRNTIHESNDDEDEINRTAKRGTMEWTFPTEPEPKLKKERATMEWSFQNALADLGEDDTAAPRPPKRDTMAFKFPMSDPSAHNREPSDTNLDSEDMFWLKSGIDINTRPPLKHAATMPTDFGSHSPRQSLIDLDMAIPDFETHTRPSTSGTDSALTDVSRGDPFDLEDSAPTDDATLHDVTSDLNAMHLKSQSEPYHKAWGPSFPSQPRSRAPTALRRAPDFAAMGYTPSKQNAPYPSQFNIWQKGEVPRRINADGDYKRSMVADFPEPEMPHRAALGTRDVSHSFMEGEVGRIMRGFIDHTRMTQRAFEASEEFASMKEPDN</sequence>
<keyword evidence="14" id="KW-1185">Reference proteome</keyword>
<dbReference type="SUPFAM" id="SSF56112">
    <property type="entry name" value="Protein kinase-like (PK-like)"/>
    <property type="match status" value="1"/>
</dbReference>
<evidence type="ECO:0000256" key="6">
    <source>
        <dbReference type="ARBA" id="ARBA00022777"/>
    </source>
</evidence>
<proteinExistence type="inferred from homology"/>
<dbReference type="GO" id="GO:0005524">
    <property type="term" value="F:ATP binding"/>
    <property type="evidence" value="ECO:0007669"/>
    <property type="project" value="UniProtKB-UniRule"/>
</dbReference>
<dbReference type="PROSITE" id="PS00107">
    <property type="entry name" value="PROTEIN_KINASE_ATP"/>
    <property type="match status" value="1"/>
</dbReference>
<keyword evidence="6 13" id="KW-0418">Kinase</keyword>
<dbReference type="GO" id="GO:0005737">
    <property type="term" value="C:cytoplasm"/>
    <property type="evidence" value="ECO:0007669"/>
    <property type="project" value="TreeGrafter"/>
</dbReference>
<gene>
    <name evidence="13 15" type="ORF">P152DRAFT_472766</name>
</gene>
<name>A0A6G1G7X3_9PEZI</name>
<dbReference type="AlphaFoldDB" id="A0A6G1G7X3"/>
<evidence type="ECO:0000259" key="12">
    <source>
        <dbReference type="PROSITE" id="PS50011"/>
    </source>
</evidence>
<dbReference type="PROSITE" id="PS50011">
    <property type="entry name" value="PROTEIN_KINASE_DOM"/>
    <property type="match status" value="1"/>
</dbReference>
<dbReference type="Proteomes" id="UP000504638">
    <property type="component" value="Unplaced"/>
</dbReference>
<dbReference type="InterPro" id="IPR000719">
    <property type="entry name" value="Prot_kinase_dom"/>
</dbReference>
<dbReference type="EC" id="2.7.11.1" evidence="2"/>